<organism evidence="1">
    <name type="scientific">Neisseria gonorrhoeae</name>
    <dbReference type="NCBI Taxonomy" id="485"/>
    <lineage>
        <taxon>Bacteria</taxon>
        <taxon>Pseudomonadati</taxon>
        <taxon>Pseudomonadota</taxon>
        <taxon>Betaproteobacteria</taxon>
        <taxon>Neisseriales</taxon>
        <taxon>Neisseriaceae</taxon>
        <taxon>Neisseria</taxon>
    </lineage>
</organism>
<gene>
    <name evidence="1" type="primary">regG</name>
    <name evidence="1" type="ORF">NCTC11421_03006</name>
</gene>
<name>A0A378W208_NEIGO</name>
<proteinExistence type="predicted"/>
<accession>A0A378W208</accession>
<dbReference type="AlphaFoldDB" id="A0A378W208"/>
<dbReference type="GO" id="GO:0008233">
    <property type="term" value="F:peptidase activity"/>
    <property type="evidence" value="ECO:0007669"/>
    <property type="project" value="UniProtKB-KW"/>
</dbReference>
<dbReference type="InterPro" id="IPR007481">
    <property type="entry name" value="SspB"/>
</dbReference>
<dbReference type="EMBL" id="UGRI01000001">
    <property type="protein sequence ID" value="SUA24998.1"/>
    <property type="molecule type" value="Genomic_DNA"/>
</dbReference>
<dbReference type="PANTHER" id="PTHR37486">
    <property type="entry name" value="STRINGENT STARVATION PROTEIN B"/>
    <property type="match status" value="1"/>
</dbReference>
<dbReference type="PANTHER" id="PTHR37486:SF1">
    <property type="entry name" value="STRINGENT STARVATION PROTEIN B"/>
    <property type="match status" value="1"/>
</dbReference>
<keyword evidence="1" id="KW-0378">Hydrolase</keyword>
<sequence>MPTSTKPYILRALCEWCSDNSLTPHILVWVNEHTRVPMQYVRDNEIMLNIGATATQTFESTTIGSAFPPVSADKRTTYGYLSDTSSAFSHGRPEKVWGLNWRSTAPTRRLKTLLPKPRPGPPKKV</sequence>
<protein>
    <submittedName>
        <fullName evidence="1">ClpXP protease specificity-enhancing factor</fullName>
    </submittedName>
</protein>
<dbReference type="GO" id="GO:0006508">
    <property type="term" value="P:proteolysis"/>
    <property type="evidence" value="ECO:0007669"/>
    <property type="project" value="UniProtKB-KW"/>
</dbReference>
<reference evidence="1" key="1">
    <citation type="submission" date="2018-06" db="EMBL/GenBank/DDBJ databases">
        <authorList>
            <consortium name="Pathogen Informatics"/>
            <person name="Doyle S."/>
        </authorList>
    </citation>
    <scope>NUCLEOTIDE SEQUENCE [LARGE SCALE GENOMIC DNA]</scope>
    <source>
        <strain evidence="1">NCTC11421</strain>
    </source>
</reference>
<evidence type="ECO:0000313" key="1">
    <source>
        <dbReference type="EMBL" id="SUA24998.1"/>
    </source>
</evidence>
<keyword evidence="1" id="KW-0645">Protease</keyword>
<dbReference type="InterPro" id="IPR036760">
    <property type="entry name" value="SspB-like_sf"/>
</dbReference>
<dbReference type="Gene3D" id="2.30.30.220">
    <property type="entry name" value="SspB-like"/>
    <property type="match status" value="1"/>
</dbReference>
<dbReference type="SUPFAM" id="SSF101738">
    <property type="entry name" value="SspB-like"/>
    <property type="match status" value="1"/>
</dbReference>
<dbReference type="Pfam" id="PF04386">
    <property type="entry name" value="SspB"/>
    <property type="match status" value="1"/>
</dbReference>